<gene>
    <name evidence="3" type="ORF">K2173_011971</name>
</gene>
<organism evidence="3 4">
    <name type="scientific">Erythroxylum novogranatense</name>
    <dbReference type="NCBI Taxonomy" id="1862640"/>
    <lineage>
        <taxon>Eukaryota</taxon>
        <taxon>Viridiplantae</taxon>
        <taxon>Streptophyta</taxon>
        <taxon>Embryophyta</taxon>
        <taxon>Tracheophyta</taxon>
        <taxon>Spermatophyta</taxon>
        <taxon>Magnoliopsida</taxon>
        <taxon>eudicotyledons</taxon>
        <taxon>Gunneridae</taxon>
        <taxon>Pentapetalae</taxon>
        <taxon>rosids</taxon>
        <taxon>fabids</taxon>
        <taxon>Malpighiales</taxon>
        <taxon>Erythroxylaceae</taxon>
        <taxon>Erythroxylum</taxon>
    </lineage>
</organism>
<evidence type="ECO:0000313" key="4">
    <source>
        <dbReference type="Proteomes" id="UP001159364"/>
    </source>
</evidence>
<feature type="compositionally biased region" description="Polar residues" evidence="1">
    <location>
        <begin position="211"/>
        <end position="221"/>
    </location>
</feature>
<dbReference type="Gene3D" id="3.30.1370.110">
    <property type="match status" value="1"/>
</dbReference>
<dbReference type="InterPro" id="IPR036063">
    <property type="entry name" value="Smr_dom_sf"/>
</dbReference>
<dbReference type="InterPro" id="IPR002625">
    <property type="entry name" value="Smr_dom"/>
</dbReference>
<dbReference type="PANTHER" id="PTHR47812:SF2">
    <property type="entry name" value="SMR (SMALL MUTS RELATED) DOMAIN-CONTAINING PROTEIN"/>
    <property type="match status" value="1"/>
</dbReference>
<dbReference type="InterPro" id="IPR013899">
    <property type="entry name" value="DUF1771"/>
</dbReference>
<dbReference type="AlphaFoldDB" id="A0AAV8TGG4"/>
<dbReference type="Proteomes" id="UP001159364">
    <property type="component" value="Linkage Group LG05"/>
</dbReference>
<proteinExistence type="predicted"/>
<dbReference type="PANTHER" id="PTHR47812">
    <property type="entry name" value="SMR (SMALL MUTS RELATED) DOMAIN-CONTAINING PROTEIN"/>
    <property type="match status" value="1"/>
</dbReference>
<evidence type="ECO:0000259" key="2">
    <source>
        <dbReference type="PROSITE" id="PS50828"/>
    </source>
</evidence>
<sequence length="445" mass="49122">MNHSVRPLYGKTSQSRGRSHGWAAFDLKQRLKEGCQSEVTDLDPYPPISGNETSLPGGILPRNNVFTSKSFSSVLQPSVDFPVLNEDGRINKLSQGPCCGGNIVIEENNPNSAIKKLKEQHGWADDSLIEDVMVSVDNDVNKASTLLNGMVSGVNSAENVGARCSTIPGCQCDKRYAEHVLFPKSKNLVEVAADIADLRSTLEDALEKNQKGQQSHSSYEPRNSDDAATNMKLILGHLKSVPVEPEWEEDDFYLSHRKDALRMMRLASQHSRAATNAFLRGDHFSAKQRSQKAQEEWLAAESLNSKAAKEILSLRNSGNNLWKLDLHGLHSAEAIQALKEHLLKIETCCLASRPVSSDNVKTKDTDANYSSSEAFNRIDKANLDKEQSTFRQRQTSVQVITGAGNHSRGQAALPTAVRGFLDENGYHFDEVRPGVITVRTKFRAP</sequence>
<dbReference type="Pfam" id="PF08590">
    <property type="entry name" value="DUF1771"/>
    <property type="match status" value="1"/>
</dbReference>
<comment type="caution">
    <text evidence="3">The sequence shown here is derived from an EMBL/GenBank/DDBJ whole genome shotgun (WGS) entry which is preliminary data.</text>
</comment>
<dbReference type="PROSITE" id="PS50828">
    <property type="entry name" value="SMR"/>
    <property type="match status" value="1"/>
</dbReference>
<protein>
    <recommendedName>
        <fullName evidence="2">Smr domain-containing protein</fullName>
    </recommendedName>
</protein>
<feature type="region of interest" description="Disordered" evidence="1">
    <location>
        <begin position="205"/>
        <end position="225"/>
    </location>
</feature>
<dbReference type="EMBL" id="JAIWQS010000005">
    <property type="protein sequence ID" value="KAJ8765274.1"/>
    <property type="molecule type" value="Genomic_DNA"/>
</dbReference>
<keyword evidence="4" id="KW-1185">Reference proteome</keyword>
<dbReference type="SUPFAM" id="SSF160443">
    <property type="entry name" value="SMR domain-like"/>
    <property type="match status" value="1"/>
</dbReference>
<reference evidence="3 4" key="1">
    <citation type="submission" date="2021-09" db="EMBL/GenBank/DDBJ databases">
        <title>Genomic insights and catalytic innovation underlie evolution of tropane alkaloids biosynthesis.</title>
        <authorList>
            <person name="Wang Y.-J."/>
            <person name="Tian T."/>
            <person name="Huang J.-P."/>
            <person name="Huang S.-X."/>
        </authorList>
    </citation>
    <scope>NUCLEOTIDE SEQUENCE [LARGE SCALE GENOMIC DNA]</scope>
    <source>
        <strain evidence="3">KIB-2018</strain>
        <tissue evidence="3">Leaf</tissue>
    </source>
</reference>
<evidence type="ECO:0000256" key="1">
    <source>
        <dbReference type="SAM" id="MobiDB-lite"/>
    </source>
</evidence>
<dbReference type="SMART" id="SM01162">
    <property type="entry name" value="DUF1771"/>
    <property type="match status" value="1"/>
</dbReference>
<feature type="domain" description="Smr" evidence="2">
    <location>
        <begin position="324"/>
        <end position="441"/>
    </location>
</feature>
<dbReference type="SMART" id="SM00463">
    <property type="entry name" value="SMR"/>
    <property type="match status" value="1"/>
</dbReference>
<accession>A0AAV8TGG4</accession>
<name>A0AAV8TGG4_9ROSI</name>
<evidence type="ECO:0000313" key="3">
    <source>
        <dbReference type="EMBL" id="KAJ8765274.1"/>
    </source>
</evidence>